<proteinExistence type="predicted"/>
<evidence type="ECO:0000313" key="1">
    <source>
        <dbReference type="EMBL" id="MCI88133.1"/>
    </source>
</evidence>
<keyword evidence="2" id="KW-1185">Reference proteome</keyword>
<sequence>DLLVFALFVEWDTLEVADAEQ</sequence>
<reference evidence="1 2" key="1">
    <citation type="journal article" date="2018" name="Front. Plant Sci.">
        <title>Red Clover (Trifolium pratense) and Zigzag Clover (T. medium) - A Picture of Genomic Similarities and Differences.</title>
        <authorList>
            <person name="Dluhosova J."/>
            <person name="Istvanek J."/>
            <person name="Nedelnik J."/>
            <person name="Repkova J."/>
        </authorList>
    </citation>
    <scope>NUCLEOTIDE SEQUENCE [LARGE SCALE GENOMIC DNA]</scope>
    <source>
        <strain evidence="2">cv. 10/8</strain>
        <tissue evidence="1">Leaf</tissue>
    </source>
</reference>
<protein>
    <submittedName>
        <fullName evidence="1">Uncharacterized protein</fullName>
    </submittedName>
</protein>
<accession>A0A392VL00</accession>
<dbReference type="Proteomes" id="UP000265520">
    <property type="component" value="Unassembled WGS sequence"/>
</dbReference>
<feature type="non-terminal residue" evidence="1">
    <location>
        <position position="1"/>
    </location>
</feature>
<name>A0A392VL00_9FABA</name>
<dbReference type="EMBL" id="LXQA011184831">
    <property type="protein sequence ID" value="MCI88133.1"/>
    <property type="molecule type" value="Genomic_DNA"/>
</dbReference>
<evidence type="ECO:0000313" key="2">
    <source>
        <dbReference type="Proteomes" id="UP000265520"/>
    </source>
</evidence>
<comment type="caution">
    <text evidence="1">The sequence shown here is derived from an EMBL/GenBank/DDBJ whole genome shotgun (WGS) entry which is preliminary data.</text>
</comment>
<organism evidence="1 2">
    <name type="scientific">Trifolium medium</name>
    <dbReference type="NCBI Taxonomy" id="97028"/>
    <lineage>
        <taxon>Eukaryota</taxon>
        <taxon>Viridiplantae</taxon>
        <taxon>Streptophyta</taxon>
        <taxon>Embryophyta</taxon>
        <taxon>Tracheophyta</taxon>
        <taxon>Spermatophyta</taxon>
        <taxon>Magnoliopsida</taxon>
        <taxon>eudicotyledons</taxon>
        <taxon>Gunneridae</taxon>
        <taxon>Pentapetalae</taxon>
        <taxon>rosids</taxon>
        <taxon>fabids</taxon>
        <taxon>Fabales</taxon>
        <taxon>Fabaceae</taxon>
        <taxon>Papilionoideae</taxon>
        <taxon>50 kb inversion clade</taxon>
        <taxon>NPAAA clade</taxon>
        <taxon>Hologalegina</taxon>
        <taxon>IRL clade</taxon>
        <taxon>Trifolieae</taxon>
        <taxon>Trifolium</taxon>
    </lineage>
</organism>
<dbReference type="AlphaFoldDB" id="A0A392VL00"/>